<feature type="transmembrane region" description="Helical" evidence="8">
    <location>
        <begin position="142"/>
        <end position="163"/>
    </location>
</feature>
<keyword evidence="5 8" id="KW-1133">Transmembrane helix</keyword>
<dbReference type="PROSITE" id="PS50850">
    <property type="entry name" value="MFS"/>
    <property type="match status" value="1"/>
</dbReference>
<dbReference type="Proteomes" id="UP001345691">
    <property type="component" value="Unassembled WGS sequence"/>
</dbReference>
<name>A0ABR0J1G1_9EURO</name>
<feature type="transmembrane region" description="Helical" evidence="8">
    <location>
        <begin position="424"/>
        <end position="441"/>
    </location>
</feature>
<dbReference type="PROSITE" id="PS00217">
    <property type="entry name" value="SUGAR_TRANSPORT_2"/>
    <property type="match status" value="1"/>
</dbReference>
<keyword evidence="11" id="KW-1185">Reference proteome</keyword>
<evidence type="ECO:0000256" key="2">
    <source>
        <dbReference type="ARBA" id="ARBA00010992"/>
    </source>
</evidence>
<feature type="transmembrane region" description="Helical" evidence="8">
    <location>
        <begin position="89"/>
        <end position="109"/>
    </location>
</feature>
<comment type="similarity">
    <text evidence="2 7">Belongs to the major facilitator superfamily. Sugar transporter (TC 2.A.1.1) family.</text>
</comment>
<feature type="transmembrane region" description="Helical" evidence="8">
    <location>
        <begin position="461"/>
        <end position="479"/>
    </location>
</feature>
<evidence type="ECO:0000256" key="4">
    <source>
        <dbReference type="ARBA" id="ARBA00022692"/>
    </source>
</evidence>
<evidence type="ECO:0000256" key="3">
    <source>
        <dbReference type="ARBA" id="ARBA00022448"/>
    </source>
</evidence>
<dbReference type="PRINTS" id="PR00171">
    <property type="entry name" value="SUGRTRNSPORT"/>
</dbReference>
<feature type="transmembrane region" description="Helical" evidence="8">
    <location>
        <begin position="296"/>
        <end position="321"/>
    </location>
</feature>
<evidence type="ECO:0000313" key="11">
    <source>
        <dbReference type="Proteomes" id="UP001345691"/>
    </source>
</evidence>
<feature type="transmembrane region" description="Helical" evidence="8">
    <location>
        <begin position="35"/>
        <end position="57"/>
    </location>
</feature>
<dbReference type="PANTHER" id="PTHR48022">
    <property type="entry name" value="PLASTIDIC GLUCOSE TRANSPORTER 4"/>
    <property type="match status" value="1"/>
</dbReference>
<dbReference type="InterPro" id="IPR005828">
    <property type="entry name" value="MFS_sugar_transport-like"/>
</dbReference>
<evidence type="ECO:0000256" key="8">
    <source>
        <dbReference type="SAM" id="Phobius"/>
    </source>
</evidence>
<feature type="domain" description="Major facilitator superfamily (MFS) profile" evidence="9">
    <location>
        <begin position="38"/>
        <end position="483"/>
    </location>
</feature>
<feature type="transmembrane region" description="Helical" evidence="8">
    <location>
        <begin position="359"/>
        <end position="380"/>
    </location>
</feature>
<evidence type="ECO:0000256" key="1">
    <source>
        <dbReference type="ARBA" id="ARBA00004141"/>
    </source>
</evidence>
<dbReference type="SUPFAM" id="SSF103473">
    <property type="entry name" value="MFS general substrate transporter"/>
    <property type="match status" value="1"/>
</dbReference>
<evidence type="ECO:0000259" key="9">
    <source>
        <dbReference type="PROSITE" id="PS50850"/>
    </source>
</evidence>
<feature type="transmembrane region" description="Helical" evidence="8">
    <location>
        <begin position="175"/>
        <end position="193"/>
    </location>
</feature>
<accession>A0ABR0J1G1</accession>
<proteinExistence type="inferred from homology"/>
<reference evidence="10 11" key="1">
    <citation type="submission" date="2023-08" db="EMBL/GenBank/DDBJ databases">
        <title>Black Yeasts Isolated from many extreme environments.</title>
        <authorList>
            <person name="Coleine C."/>
            <person name="Stajich J.E."/>
            <person name="Selbmann L."/>
        </authorList>
    </citation>
    <scope>NUCLEOTIDE SEQUENCE [LARGE SCALE GENOMIC DNA]</scope>
    <source>
        <strain evidence="10 11">CCFEE 6328</strain>
    </source>
</reference>
<dbReference type="Pfam" id="PF00083">
    <property type="entry name" value="Sugar_tr"/>
    <property type="match status" value="1"/>
</dbReference>
<dbReference type="EMBL" id="JAVRRF010000023">
    <property type="protein sequence ID" value="KAK5054214.1"/>
    <property type="molecule type" value="Genomic_DNA"/>
</dbReference>
<gene>
    <name evidence="10" type="ORF">LTR69_008829</name>
</gene>
<dbReference type="Gene3D" id="1.20.1250.20">
    <property type="entry name" value="MFS general substrate transporter like domains"/>
    <property type="match status" value="1"/>
</dbReference>
<evidence type="ECO:0000313" key="10">
    <source>
        <dbReference type="EMBL" id="KAK5054214.1"/>
    </source>
</evidence>
<evidence type="ECO:0000256" key="5">
    <source>
        <dbReference type="ARBA" id="ARBA00022989"/>
    </source>
</evidence>
<comment type="subcellular location">
    <subcellularLocation>
        <location evidence="1">Membrane</location>
        <topology evidence="1">Multi-pass membrane protein</topology>
    </subcellularLocation>
</comment>
<dbReference type="NCBIfam" id="TIGR00879">
    <property type="entry name" value="SP"/>
    <property type="match status" value="1"/>
</dbReference>
<protein>
    <recommendedName>
        <fullName evidence="9">Major facilitator superfamily (MFS) profile domain-containing protein</fullName>
    </recommendedName>
</protein>
<keyword evidence="6 8" id="KW-0472">Membrane</keyword>
<dbReference type="InterPro" id="IPR036259">
    <property type="entry name" value="MFS_trans_sf"/>
</dbReference>
<sequence>MSKPEVPATATTMDEEAHHTETVTMKEKFFHHWPAFMYCGLTSFGGIQLGLDLGAIAGFQAMPGFLQIFGFPSKVSVIGYGINPTVQQLISSLMLLGAFLACLLIGPVGKYVSRKWVLFIGCCINHLAVILMMLATDLATLYAGRTIMGLSVGILDVLPQLYIHECAPAVQRGSLLGAFNVLVSVGLLVGSIVDNYTSTLMSKESYRIPLGLFFIFPVIISVLLPFMPETPRWLVEHNQVEKARKSLIRLRNKATSAQMIEAELQEIVTAFETETALTQGSALFDCFRKTNLRRTLLALGLLTCLTGSGGVFILSYGTYFFQVAGQTNAFAEVVGMTAAGLAGTLFSMWLITKIGRRTILLFGFATQAVSMLIVATVYQFGGVSAAAGRSLVAFTIIYLFFYNMCIAPYLYLCAGEIPTQRLRGYTLGMAIALAFLWNWVASYTTPYFLNPLELNWGGKYGYIWFGSNVIIVVFIFFAVPETKDRTLEEIDEMFEEKVPARKFKNYKCVRSEHARAIGMHIIQDKQSEGHSHVETLGNQ</sequence>
<comment type="caution">
    <text evidence="10">The sequence shown here is derived from an EMBL/GenBank/DDBJ whole genome shotgun (WGS) entry which is preliminary data.</text>
</comment>
<dbReference type="InterPro" id="IPR050360">
    <property type="entry name" value="MFS_Sugar_Transporters"/>
</dbReference>
<organism evidence="10 11">
    <name type="scientific">Exophiala sideris</name>
    <dbReference type="NCBI Taxonomy" id="1016849"/>
    <lineage>
        <taxon>Eukaryota</taxon>
        <taxon>Fungi</taxon>
        <taxon>Dikarya</taxon>
        <taxon>Ascomycota</taxon>
        <taxon>Pezizomycotina</taxon>
        <taxon>Eurotiomycetes</taxon>
        <taxon>Chaetothyriomycetidae</taxon>
        <taxon>Chaetothyriales</taxon>
        <taxon>Herpotrichiellaceae</taxon>
        <taxon>Exophiala</taxon>
    </lineage>
</organism>
<dbReference type="InterPro" id="IPR003663">
    <property type="entry name" value="Sugar/inositol_transpt"/>
</dbReference>
<evidence type="ECO:0000256" key="6">
    <source>
        <dbReference type="ARBA" id="ARBA00023136"/>
    </source>
</evidence>
<keyword evidence="3 7" id="KW-0813">Transport</keyword>
<evidence type="ECO:0000256" key="7">
    <source>
        <dbReference type="RuleBase" id="RU003346"/>
    </source>
</evidence>
<feature type="transmembrane region" description="Helical" evidence="8">
    <location>
        <begin position="392"/>
        <end position="412"/>
    </location>
</feature>
<feature type="transmembrane region" description="Helical" evidence="8">
    <location>
        <begin position="205"/>
        <end position="226"/>
    </location>
</feature>
<dbReference type="PANTHER" id="PTHR48022:SF10">
    <property type="entry name" value="MAJOR FACILITATOR SUPERFAMILY (MFS) PROFILE DOMAIN-CONTAINING PROTEIN"/>
    <property type="match status" value="1"/>
</dbReference>
<keyword evidence="4 8" id="KW-0812">Transmembrane</keyword>
<dbReference type="InterPro" id="IPR005829">
    <property type="entry name" value="Sugar_transporter_CS"/>
</dbReference>
<dbReference type="InterPro" id="IPR020846">
    <property type="entry name" value="MFS_dom"/>
</dbReference>
<feature type="transmembrane region" description="Helical" evidence="8">
    <location>
        <begin position="116"/>
        <end position="136"/>
    </location>
</feature>
<feature type="transmembrane region" description="Helical" evidence="8">
    <location>
        <begin position="333"/>
        <end position="352"/>
    </location>
</feature>